<dbReference type="OrthoDB" id="5141140at2"/>
<dbReference type="EMBL" id="QETB01000003">
    <property type="protein sequence ID" value="PWF26525.1"/>
    <property type="molecule type" value="Genomic_DNA"/>
</dbReference>
<proteinExistence type="predicted"/>
<dbReference type="Proteomes" id="UP000245283">
    <property type="component" value="Unassembled WGS sequence"/>
</dbReference>
<sequence>MGEYNYNRQKLKNLYGEPFLRYICGAPDEADVDEALAGLPADQWRLLCAVTDRALAGAVDAIDLSMLAAGHFTANVAEDGKTLAQQMRLANGGDVGQPRTSVDPLADALLRIAYDSWPALLVRSDDLRSSQSFAFASYTRVEQHPAIENFCNAVMMDPDLSILFPGTPDIAEVRGEEHFLLRYHSNWIVSGGSNFMMSLVGLAGSLIFSAAASCEYTAGPLTYEILAPSIVEMIKLLRQFANWQETRVPTITGLQGIRISDESSYEFEGLGILRKPSDFEMNQIFGPQSGVSAVFAGAMPICLIEVLPSTDAGMARVNDFMMTRGIEVMQPFLDLEAGIDQVRLALLLASPNDQLLASGVGGRFISNLSDMGSSASLIQQVAKAKSATASDALERAQRIFRLLKRNQFKGLSIAHRRLLDATSARWDPVDAFVDAVIVWENVFGSQGETTFRVTASMALLLEPNRPDERRSLHQTLKKLYSTRSSVVHGSKDLSHHEALKCRDAAVGYAIELVRTLYEDRADLIPMASNSRGEMLLLRG</sequence>
<organism evidence="1 2">
    <name type="scientific">Ancrocorticia populi</name>
    <dbReference type="NCBI Taxonomy" id="2175228"/>
    <lineage>
        <taxon>Bacteria</taxon>
        <taxon>Bacillati</taxon>
        <taxon>Actinomycetota</taxon>
        <taxon>Actinomycetes</taxon>
        <taxon>Actinomycetales</taxon>
        <taxon>Actinomycetaceae</taxon>
        <taxon>Ancrocorticia</taxon>
    </lineage>
</organism>
<dbReference type="AlphaFoldDB" id="A0A2V1KAZ1"/>
<gene>
    <name evidence="1" type="ORF">DD236_06655</name>
</gene>
<protein>
    <submittedName>
        <fullName evidence="1">Uncharacterized protein</fullName>
    </submittedName>
</protein>
<evidence type="ECO:0000313" key="2">
    <source>
        <dbReference type="Proteomes" id="UP000245283"/>
    </source>
</evidence>
<reference evidence="2" key="1">
    <citation type="submission" date="2018-05" db="EMBL/GenBank/DDBJ databases">
        <authorList>
            <person name="Li Y."/>
        </authorList>
    </citation>
    <scope>NUCLEOTIDE SEQUENCE [LARGE SCALE GENOMIC DNA]</scope>
    <source>
        <strain evidence="2">sk1b4</strain>
    </source>
</reference>
<accession>A0A2V1KAZ1</accession>
<dbReference type="RefSeq" id="WP_109093598.1">
    <property type="nucleotide sequence ID" value="NZ_QETB01000003.1"/>
</dbReference>
<keyword evidence="2" id="KW-1185">Reference proteome</keyword>
<comment type="caution">
    <text evidence="1">The sequence shown here is derived from an EMBL/GenBank/DDBJ whole genome shotgun (WGS) entry which is preliminary data.</text>
</comment>
<evidence type="ECO:0000313" key="1">
    <source>
        <dbReference type="EMBL" id="PWF26525.1"/>
    </source>
</evidence>
<name>A0A2V1KAZ1_9ACTO</name>